<feature type="compositionally biased region" description="Low complexity" evidence="6">
    <location>
        <begin position="30"/>
        <end position="49"/>
    </location>
</feature>
<organism evidence="7 8">
    <name type="scientific">Cohnella herbarum</name>
    <dbReference type="NCBI Taxonomy" id="2728023"/>
    <lineage>
        <taxon>Bacteria</taxon>
        <taxon>Bacillati</taxon>
        <taxon>Bacillota</taxon>
        <taxon>Bacilli</taxon>
        <taxon>Bacillales</taxon>
        <taxon>Paenibacillaceae</taxon>
        <taxon>Cohnella</taxon>
    </lineage>
</organism>
<reference evidence="7 8" key="1">
    <citation type="submission" date="2020-04" db="EMBL/GenBank/DDBJ databases">
        <title>Genome sequencing of novel species.</title>
        <authorList>
            <person name="Heo J."/>
            <person name="Kim S.-J."/>
            <person name="Kim J.-S."/>
            <person name="Hong S.-B."/>
            <person name="Kwon S.-W."/>
        </authorList>
    </citation>
    <scope>NUCLEOTIDE SEQUENCE [LARGE SCALE GENOMIC DNA]</scope>
    <source>
        <strain evidence="7 8">MFER-1</strain>
    </source>
</reference>
<dbReference type="PRINTS" id="PR00181">
    <property type="entry name" value="MALTOSEBP"/>
</dbReference>
<dbReference type="GO" id="GO:1901982">
    <property type="term" value="F:maltose binding"/>
    <property type="evidence" value="ECO:0007669"/>
    <property type="project" value="TreeGrafter"/>
</dbReference>
<proteinExistence type="inferred from homology"/>
<dbReference type="PANTHER" id="PTHR30061">
    <property type="entry name" value="MALTOSE-BINDING PERIPLASMIC PROTEIN"/>
    <property type="match status" value="1"/>
</dbReference>
<keyword evidence="5" id="KW-0449">Lipoprotein</keyword>
<evidence type="ECO:0000256" key="5">
    <source>
        <dbReference type="RuleBase" id="RU365005"/>
    </source>
</evidence>
<protein>
    <recommendedName>
        <fullName evidence="5">Maltodextrin-binding protein</fullName>
    </recommendedName>
</protein>
<name>A0A7Z2ZL37_9BACL</name>
<evidence type="ECO:0000256" key="4">
    <source>
        <dbReference type="ARBA" id="ARBA00022729"/>
    </source>
</evidence>
<dbReference type="PROSITE" id="PS51257">
    <property type="entry name" value="PROKAR_LIPOPROTEIN"/>
    <property type="match status" value="1"/>
</dbReference>
<feature type="signal peptide" evidence="5">
    <location>
        <begin position="1"/>
        <end position="22"/>
    </location>
</feature>
<dbReference type="Pfam" id="PF13416">
    <property type="entry name" value="SBP_bac_8"/>
    <property type="match status" value="1"/>
</dbReference>
<dbReference type="GO" id="GO:0055052">
    <property type="term" value="C:ATP-binding cassette (ABC) transporter complex, substrate-binding subunit-containing"/>
    <property type="evidence" value="ECO:0007669"/>
    <property type="project" value="TreeGrafter"/>
</dbReference>
<evidence type="ECO:0000256" key="2">
    <source>
        <dbReference type="ARBA" id="ARBA00022448"/>
    </source>
</evidence>
<dbReference type="RefSeq" id="WP_169280098.1">
    <property type="nucleotide sequence ID" value="NZ_CP051680.1"/>
</dbReference>
<dbReference type="SUPFAM" id="SSF53850">
    <property type="entry name" value="Periplasmic binding protein-like II"/>
    <property type="match status" value="1"/>
</dbReference>
<dbReference type="InterPro" id="IPR006059">
    <property type="entry name" value="SBP"/>
</dbReference>
<dbReference type="PANTHER" id="PTHR30061:SF50">
    <property type="entry name" value="MALTOSE_MALTODEXTRIN-BINDING PERIPLASMIC PROTEIN"/>
    <property type="match status" value="1"/>
</dbReference>
<evidence type="ECO:0000313" key="7">
    <source>
        <dbReference type="EMBL" id="QJD83811.1"/>
    </source>
</evidence>
<dbReference type="Gene3D" id="3.40.190.10">
    <property type="entry name" value="Periplasmic binding protein-like II"/>
    <property type="match status" value="2"/>
</dbReference>
<dbReference type="GO" id="GO:0015768">
    <property type="term" value="P:maltose transport"/>
    <property type="evidence" value="ECO:0007669"/>
    <property type="project" value="TreeGrafter"/>
</dbReference>
<evidence type="ECO:0000313" key="8">
    <source>
        <dbReference type="Proteomes" id="UP000502248"/>
    </source>
</evidence>
<dbReference type="AlphaFoldDB" id="A0A7Z2ZL37"/>
<evidence type="ECO:0000256" key="6">
    <source>
        <dbReference type="SAM" id="MobiDB-lite"/>
    </source>
</evidence>
<keyword evidence="8" id="KW-1185">Reference proteome</keyword>
<keyword evidence="4 5" id="KW-0732">Signal</keyword>
<keyword evidence="5" id="KW-1003">Cell membrane</keyword>
<evidence type="ECO:0000256" key="1">
    <source>
        <dbReference type="ARBA" id="ARBA00008520"/>
    </source>
</evidence>
<dbReference type="KEGG" id="cheb:HH215_11880"/>
<dbReference type="Proteomes" id="UP000502248">
    <property type="component" value="Chromosome"/>
</dbReference>
<evidence type="ECO:0000256" key="3">
    <source>
        <dbReference type="ARBA" id="ARBA00022597"/>
    </source>
</evidence>
<keyword evidence="2 5" id="KW-0813">Transport</keyword>
<feature type="region of interest" description="Disordered" evidence="6">
    <location>
        <begin position="27"/>
        <end position="59"/>
    </location>
</feature>
<dbReference type="CDD" id="cd13586">
    <property type="entry name" value="PBP2_Maltose_binding_like"/>
    <property type="match status" value="1"/>
</dbReference>
<gene>
    <name evidence="7" type="ORF">HH215_11880</name>
</gene>
<dbReference type="GO" id="GO:0042956">
    <property type="term" value="P:maltodextrin transmembrane transport"/>
    <property type="evidence" value="ECO:0007669"/>
    <property type="project" value="TreeGrafter"/>
</dbReference>
<dbReference type="GO" id="GO:0015144">
    <property type="term" value="F:carbohydrate transmembrane transporter activity"/>
    <property type="evidence" value="ECO:0007669"/>
    <property type="project" value="InterPro"/>
</dbReference>
<comment type="similarity">
    <text evidence="1 5">Belongs to the bacterial solute-binding protein 1 family.</text>
</comment>
<dbReference type="InterPro" id="IPR006060">
    <property type="entry name" value="Maltose/Cyclodextrin-bd"/>
</dbReference>
<keyword evidence="3 5" id="KW-0762">Sugar transport</keyword>
<feature type="chain" id="PRO_5039747777" description="Maltodextrin-binding protein" evidence="5">
    <location>
        <begin position="23"/>
        <end position="441"/>
    </location>
</feature>
<sequence>MKRTVGLLALVTMMVFVLSACGGNNNKTDASPSASVASEETASESPSASNVSATEVAEPELKPEDGAKLKIWVDKTERTFIDSVLPDFKTKFGVDVTIEEVNIPNQAEKLETDGPAKLAADVLMLPHDKLSKLVVANLLLPNDLFEEETKASSLETAITASSYDGILYGYPETIETFGLFYNKALVKEVPKTWDEVIAFAKTFNDPANKKYTIAWLHNLYFNSMFIRPYGGYIFGKDGTDGSDIGLNNDGAVEGMKYYQSLFDIAPIKTTDLTYDIQSELFTSGKLAMTIDGPWSIGAYKGKVDFGIAPLPDLPGGKKSLSLAGVRSFYVNSYTEYPIAAKMLANFLVSKESALKDFELANIIPANKEANEDPRIKNDPILSGIVEQFKNSTPTPSIPEMNNVWGPTDAAFASIWNGKEDVKATLDKTVQSIKDLNSSVAK</sequence>
<dbReference type="EMBL" id="CP051680">
    <property type="protein sequence ID" value="QJD83811.1"/>
    <property type="molecule type" value="Genomic_DNA"/>
</dbReference>
<accession>A0A7Z2ZL37</accession>
<comment type="subcellular location">
    <subcellularLocation>
        <location evidence="5">Cell membrane</location>
        <topology evidence="5">Lipid-anchor</topology>
    </subcellularLocation>
</comment>
<keyword evidence="5" id="KW-0472">Membrane</keyword>